<accession>A0A1C3KZE9</accession>
<dbReference type="VEuPathDB" id="PlasmoDB:PmUG01_11035500"/>
<gene>
    <name evidence="1" type="primary">PmlGA01_110024000</name>
    <name evidence="1" type="ORF">PMLGA01_110024000</name>
</gene>
<evidence type="ECO:0000313" key="2">
    <source>
        <dbReference type="Proteomes" id="UP000219799"/>
    </source>
</evidence>
<protein>
    <submittedName>
        <fullName evidence="1">Uncharacterized protein</fullName>
    </submittedName>
</protein>
<name>A0A1C3KZE9_PLAMA</name>
<dbReference type="EMBL" id="LT594499">
    <property type="protein sequence ID" value="SBT79645.1"/>
    <property type="molecule type" value="Genomic_DNA"/>
</dbReference>
<evidence type="ECO:0000313" key="1">
    <source>
        <dbReference type="EMBL" id="SBT79645.1"/>
    </source>
</evidence>
<dbReference type="Proteomes" id="UP000219799">
    <property type="component" value="Chromosome 11"/>
</dbReference>
<proteinExistence type="predicted"/>
<dbReference type="AlphaFoldDB" id="A0A1C3KZE9"/>
<reference evidence="1 2" key="1">
    <citation type="submission" date="2016-06" db="EMBL/GenBank/DDBJ databases">
        <authorList>
            <consortium name="Pathogen Informatics"/>
        </authorList>
    </citation>
    <scope>NUCLEOTIDE SEQUENCE [LARGE SCALE GENOMIC DNA]</scope>
    <source>
        <strain evidence="1">PmlGA01</strain>
    </source>
</reference>
<organism evidence="1 2">
    <name type="scientific">Plasmodium malariae</name>
    <dbReference type="NCBI Taxonomy" id="5858"/>
    <lineage>
        <taxon>Eukaryota</taxon>
        <taxon>Sar</taxon>
        <taxon>Alveolata</taxon>
        <taxon>Apicomplexa</taxon>
        <taxon>Aconoidasida</taxon>
        <taxon>Haemosporida</taxon>
        <taxon>Plasmodiidae</taxon>
        <taxon>Plasmodium</taxon>
        <taxon>Plasmodium (Plasmodium)</taxon>
    </lineage>
</organism>
<sequence>MDSTSWRDKKYEEYLKMISLNDAIIKDENDKTKTSENGSFTNITKMTNNMILLPKYLENVRNSIYNNKNKSIIEAKSMIEHAMSDNVKVPLFKTGKIISEMLPSPDYEKYWTKSESPFVNSLDDTTLIQDMVFKIFNLNKTKTDNSASSSGYCVNYCDIFKIILKGINSIKNENEEIHIFLRQLLNKTKKNCANTWNKESGVSQLNLRDKYNYSFLPLNIYNNSIDISREILKYSICNYDLAKLFKLTKRCVMGKDSNNDNMNTRRLRVYQFDDFVKKYREYLYEWNQISDSQICTLSILKLYLNNSLDTQNSRIENNENFYSLSERLITSFLKIIKLKTPFINRQDFYINEYYEMEELDLNGTLWLLRRNVFQILLEADRIIKKKVF</sequence>